<proteinExistence type="predicted"/>
<dbReference type="AlphaFoldDB" id="Q7UQL1"/>
<sequence>MGLITSRRLSETLSFASLRETRLREVLPDHSCRPD</sequence>
<protein>
    <submittedName>
        <fullName evidence="1">Uncharacterized protein</fullName>
    </submittedName>
</protein>
<name>Q7UQL1_RHOBA</name>
<reference evidence="1 2" key="1">
    <citation type="journal article" date="2003" name="Proc. Natl. Acad. Sci. U.S.A.">
        <title>Complete genome sequence of the marine planctomycete Pirellula sp. strain 1.</title>
        <authorList>
            <person name="Gloeckner F.O."/>
            <person name="Kube M."/>
            <person name="Bauer M."/>
            <person name="Teeling H."/>
            <person name="Lombardot T."/>
            <person name="Ludwig W."/>
            <person name="Gade D."/>
            <person name="Beck A."/>
            <person name="Borzym K."/>
            <person name="Heitmann K."/>
            <person name="Rabus R."/>
            <person name="Schlesner H."/>
            <person name="Amann R."/>
            <person name="Reinhardt R."/>
        </authorList>
    </citation>
    <scope>NUCLEOTIDE SEQUENCE [LARGE SCALE GENOMIC DNA]</scope>
    <source>
        <strain evidence="2">DSM 10527 / NCIMB 13988 / SH1</strain>
    </source>
</reference>
<dbReference type="Proteomes" id="UP000001025">
    <property type="component" value="Chromosome"/>
</dbReference>
<dbReference type="InParanoid" id="Q7UQL1"/>
<organism evidence="1 2">
    <name type="scientific">Rhodopirellula baltica (strain DSM 10527 / NCIMB 13988 / SH1)</name>
    <dbReference type="NCBI Taxonomy" id="243090"/>
    <lineage>
        <taxon>Bacteria</taxon>
        <taxon>Pseudomonadati</taxon>
        <taxon>Planctomycetota</taxon>
        <taxon>Planctomycetia</taxon>
        <taxon>Pirellulales</taxon>
        <taxon>Pirellulaceae</taxon>
        <taxon>Rhodopirellula</taxon>
    </lineage>
</organism>
<gene>
    <name evidence="1" type="ordered locus">RB6250</name>
</gene>
<accession>Q7UQL1</accession>
<keyword evidence="2" id="KW-1185">Reference proteome</keyword>
<dbReference type="EMBL" id="BX294143">
    <property type="protein sequence ID" value="CAD74690.1"/>
    <property type="molecule type" value="Genomic_DNA"/>
</dbReference>
<dbReference type="HOGENOM" id="CLU_3366939_0_0_0"/>
<dbReference type="KEGG" id="rba:RB6250"/>
<evidence type="ECO:0000313" key="2">
    <source>
        <dbReference type="Proteomes" id="UP000001025"/>
    </source>
</evidence>
<dbReference type="EnsemblBacteria" id="CAD74690">
    <property type="protein sequence ID" value="CAD74690"/>
    <property type="gene ID" value="RB6250"/>
</dbReference>
<evidence type="ECO:0000313" key="1">
    <source>
        <dbReference type="EMBL" id="CAD74690.1"/>
    </source>
</evidence>